<reference evidence="8" key="1">
    <citation type="journal article" date="2012" name="PLoS Genet.">
        <title>The genomes of the fungal plant pathogens Cladosporium fulvum and Dothistroma septosporum reveal adaptation to different hosts and lifestyles but also signatures of common ancestry.</title>
        <authorList>
            <person name="de Wit P.J.G.M."/>
            <person name="van der Burgt A."/>
            <person name="Oekmen B."/>
            <person name="Stergiopoulos I."/>
            <person name="Abd-Elsalam K.A."/>
            <person name="Aerts A.L."/>
            <person name="Bahkali A.H."/>
            <person name="Beenen H.G."/>
            <person name="Chettri P."/>
            <person name="Cox M.P."/>
            <person name="Datema E."/>
            <person name="de Vries R.P."/>
            <person name="Dhillon B."/>
            <person name="Ganley A.R."/>
            <person name="Griffiths S.A."/>
            <person name="Guo Y."/>
            <person name="Hamelin R.C."/>
            <person name="Henrissat B."/>
            <person name="Kabir M.S."/>
            <person name="Jashni M.K."/>
            <person name="Kema G."/>
            <person name="Klaubauf S."/>
            <person name="Lapidus A."/>
            <person name="Levasseur A."/>
            <person name="Lindquist E."/>
            <person name="Mehrabi R."/>
            <person name="Ohm R.A."/>
            <person name="Owen T.J."/>
            <person name="Salamov A."/>
            <person name="Schwelm A."/>
            <person name="Schijlen E."/>
            <person name="Sun H."/>
            <person name="van den Burg H.A."/>
            <person name="van Ham R.C.H.J."/>
            <person name="Zhang S."/>
            <person name="Goodwin S.B."/>
            <person name="Grigoriev I.V."/>
            <person name="Collemare J."/>
            <person name="Bradshaw R.E."/>
        </authorList>
    </citation>
    <scope>NUCLEOTIDE SEQUENCE [LARGE SCALE GENOMIC DNA]</scope>
    <source>
        <strain evidence="8">NZE10 / CBS 128990</strain>
    </source>
</reference>
<dbReference type="OrthoDB" id="432970at2759"/>
<evidence type="ECO:0000256" key="5">
    <source>
        <dbReference type="SAM" id="MobiDB-lite"/>
    </source>
</evidence>
<protein>
    <recommendedName>
        <fullName evidence="6">MYND-type domain-containing protein</fullName>
    </recommendedName>
</protein>
<evidence type="ECO:0000256" key="1">
    <source>
        <dbReference type="ARBA" id="ARBA00022723"/>
    </source>
</evidence>
<evidence type="ECO:0000313" key="8">
    <source>
        <dbReference type="Proteomes" id="UP000016933"/>
    </source>
</evidence>
<dbReference type="HOGENOM" id="CLU_983607_0_0_1"/>
<feature type="region of interest" description="Disordered" evidence="5">
    <location>
        <begin position="53"/>
        <end position="74"/>
    </location>
</feature>
<dbReference type="PROSITE" id="PS01360">
    <property type="entry name" value="ZF_MYND_1"/>
    <property type="match status" value="1"/>
</dbReference>
<proteinExistence type="predicted"/>
<dbReference type="GO" id="GO:0008270">
    <property type="term" value="F:zinc ion binding"/>
    <property type="evidence" value="ECO:0007669"/>
    <property type="project" value="UniProtKB-KW"/>
</dbReference>
<evidence type="ECO:0000259" key="6">
    <source>
        <dbReference type="PROSITE" id="PS50865"/>
    </source>
</evidence>
<dbReference type="EMBL" id="KB446548">
    <property type="protein sequence ID" value="EME38072.1"/>
    <property type="molecule type" value="Genomic_DNA"/>
</dbReference>
<keyword evidence="3" id="KW-0862">Zinc</keyword>
<accession>M2WHJ7</accession>
<name>M2WHJ7_DOTSN</name>
<feature type="domain" description="MYND-type" evidence="6">
    <location>
        <begin position="236"/>
        <end position="278"/>
    </location>
</feature>
<keyword evidence="8" id="KW-1185">Reference proteome</keyword>
<dbReference type="AlphaFoldDB" id="M2WHJ7"/>
<feature type="compositionally biased region" description="Basic residues" evidence="5">
    <location>
        <begin position="57"/>
        <end position="74"/>
    </location>
</feature>
<sequence length="283" mass="30950">MRAFLDLISDHNNSINIGHHIASASKHVLREDNITSDLTTSNKVPVLIISANGNRQRQQRSVRHHSPRRLRRHRQVGSGSIPCLQVPRAPLRANGVASELNAASKSNEHTFINAFFLDYDPYGNIFSTMLRAPYVGDQVILVRCHGLLLDAFFVSAMHDHITALTCDGKECGSKSACTCPKDGKRNKEAVKSACTKKVFSALLERTKATMALIPGAEAVINPLAEIVSKEGALSFCGGCGMAEKENGSGLIRCSKCRIAFYCGKKCQKGEWEGHKKECKNTKA</sequence>
<evidence type="ECO:0000256" key="3">
    <source>
        <dbReference type="ARBA" id="ARBA00022833"/>
    </source>
</evidence>
<dbReference type="Pfam" id="PF01753">
    <property type="entry name" value="zf-MYND"/>
    <property type="match status" value="1"/>
</dbReference>
<keyword evidence="2 4" id="KW-0863">Zinc-finger</keyword>
<reference evidence="7 8" key="2">
    <citation type="journal article" date="2012" name="PLoS Pathog.">
        <title>Diverse lifestyles and strategies of plant pathogenesis encoded in the genomes of eighteen Dothideomycetes fungi.</title>
        <authorList>
            <person name="Ohm R.A."/>
            <person name="Feau N."/>
            <person name="Henrissat B."/>
            <person name="Schoch C.L."/>
            <person name="Horwitz B.A."/>
            <person name="Barry K.W."/>
            <person name="Condon B.J."/>
            <person name="Copeland A.C."/>
            <person name="Dhillon B."/>
            <person name="Glaser F."/>
            <person name="Hesse C.N."/>
            <person name="Kosti I."/>
            <person name="LaButti K."/>
            <person name="Lindquist E.A."/>
            <person name="Lucas S."/>
            <person name="Salamov A.A."/>
            <person name="Bradshaw R.E."/>
            <person name="Ciuffetti L."/>
            <person name="Hamelin R.C."/>
            <person name="Kema G.H.J."/>
            <person name="Lawrence C."/>
            <person name="Scott J.A."/>
            <person name="Spatafora J.W."/>
            <person name="Turgeon B.G."/>
            <person name="de Wit P.J.G.M."/>
            <person name="Zhong S."/>
            <person name="Goodwin S.B."/>
            <person name="Grigoriev I.V."/>
        </authorList>
    </citation>
    <scope>NUCLEOTIDE SEQUENCE [LARGE SCALE GENOMIC DNA]</scope>
    <source>
        <strain evidence="8">NZE10 / CBS 128990</strain>
    </source>
</reference>
<dbReference type="InterPro" id="IPR002893">
    <property type="entry name" value="Znf_MYND"/>
</dbReference>
<dbReference type="SUPFAM" id="SSF144232">
    <property type="entry name" value="HIT/MYND zinc finger-like"/>
    <property type="match status" value="1"/>
</dbReference>
<dbReference type="PROSITE" id="PS50865">
    <property type="entry name" value="ZF_MYND_2"/>
    <property type="match status" value="1"/>
</dbReference>
<evidence type="ECO:0000256" key="4">
    <source>
        <dbReference type="PROSITE-ProRule" id="PRU00134"/>
    </source>
</evidence>
<keyword evidence="1" id="KW-0479">Metal-binding</keyword>
<organism evidence="7 8">
    <name type="scientific">Dothistroma septosporum (strain NZE10 / CBS 128990)</name>
    <name type="common">Red band needle blight fungus</name>
    <name type="synonym">Mycosphaerella pini</name>
    <dbReference type="NCBI Taxonomy" id="675120"/>
    <lineage>
        <taxon>Eukaryota</taxon>
        <taxon>Fungi</taxon>
        <taxon>Dikarya</taxon>
        <taxon>Ascomycota</taxon>
        <taxon>Pezizomycotina</taxon>
        <taxon>Dothideomycetes</taxon>
        <taxon>Dothideomycetidae</taxon>
        <taxon>Mycosphaerellales</taxon>
        <taxon>Mycosphaerellaceae</taxon>
        <taxon>Dothistroma</taxon>
    </lineage>
</organism>
<evidence type="ECO:0000256" key="2">
    <source>
        <dbReference type="ARBA" id="ARBA00022771"/>
    </source>
</evidence>
<dbReference type="OMA" id="KCQKGEW"/>
<dbReference type="Proteomes" id="UP000016933">
    <property type="component" value="Unassembled WGS sequence"/>
</dbReference>
<evidence type="ECO:0000313" key="7">
    <source>
        <dbReference type="EMBL" id="EME38072.1"/>
    </source>
</evidence>
<dbReference type="Gene3D" id="6.10.140.2220">
    <property type="match status" value="1"/>
</dbReference>
<dbReference type="STRING" id="675120.M2WHJ7"/>
<gene>
    <name evidence="7" type="ORF">DOTSEDRAFT_39614</name>
</gene>